<name>S9PSX8_SCHOY</name>
<dbReference type="SMART" id="SM00239">
    <property type="entry name" value="C2"/>
    <property type="match status" value="1"/>
</dbReference>
<dbReference type="GeneID" id="25029006"/>
<dbReference type="GO" id="GO:0106006">
    <property type="term" value="F:cytoskeletal protein-membrane anchor activity"/>
    <property type="evidence" value="ECO:0007669"/>
    <property type="project" value="EnsemblFungi"/>
</dbReference>
<evidence type="ECO:0000313" key="3">
    <source>
        <dbReference type="EMBL" id="EPX72256.1"/>
    </source>
</evidence>
<dbReference type="HOGENOM" id="CLU_977141_0_0_1"/>
<feature type="domain" description="C2" evidence="2">
    <location>
        <begin position="1"/>
        <end position="107"/>
    </location>
</feature>
<dbReference type="VEuPathDB" id="FungiDB:SOCG_00022"/>
<dbReference type="EMBL" id="KE503207">
    <property type="protein sequence ID" value="EPX72256.1"/>
    <property type="molecule type" value="Genomic_DNA"/>
</dbReference>
<dbReference type="GO" id="GO:1903475">
    <property type="term" value="P:mitotic actomyosin contractile ring assembly"/>
    <property type="evidence" value="ECO:0007669"/>
    <property type="project" value="EnsemblFungi"/>
</dbReference>
<keyword evidence="4" id="KW-1185">Reference proteome</keyword>
<dbReference type="GO" id="GO:0061245">
    <property type="term" value="P:establishment or maintenance of bipolar cell polarity"/>
    <property type="evidence" value="ECO:0007669"/>
    <property type="project" value="EnsemblFungi"/>
</dbReference>
<dbReference type="InterPro" id="IPR035892">
    <property type="entry name" value="C2_domain_sf"/>
</dbReference>
<proteinExistence type="predicted"/>
<dbReference type="InterPro" id="IPR000008">
    <property type="entry name" value="C2_dom"/>
</dbReference>
<accession>S9PSX8</accession>
<dbReference type="AlphaFoldDB" id="S9PSX8"/>
<dbReference type="SUPFAM" id="SSF49562">
    <property type="entry name" value="C2 domain (Calcium/lipid-binding domain, CaLB)"/>
    <property type="match status" value="1"/>
</dbReference>
<protein>
    <submittedName>
        <fullName evidence="3">C2 domain-containing protein Fic1</fullName>
    </submittedName>
</protein>
<dbReference type="PANTHER" id="PTHR47052">
    <property type="entry name" value="CONSERVED SERINE PROLINE-RICH PROTEIN (AFU_ORTHOLOGUE AFUA_2G01790)"/>
    <property type="match status" value="1"/>
</dbReference>
<dbReference type="PROSITE" id="PS50004">
    <property type="entry name" value="C2"/>
    <property type="match status" value="1"/>
</dbReference>
<dbReference type="eggNOG" id="ENOG502RDJ2">
    <property type="taxonomic scope" value="Eukaryota"/>
</dbReference>
<dbReference type="OMA" id="MGFGMQP"/>
<dbReference type="InterPro" id="IPR052981">
    <property type="entry name" value="Ingression_C2_domain"/>
</dbReference>
<evidence type="ECO:0000313" key="4">
    <source>
        <dbReference type="Proteomes" id="UP000016088"/>
    </source>
</evidence>
<dbReference type="Proteomes" id="UP000016088">
    <property type="component" value="Unassembled WGS sequence"/>
</dbReference>
<dbReference type="Pfam" id="PF00168">
    <property type="entry name" value="C2"/>
    <property type="match status" value="1"/>
</dbReference>
<dbReference type="GO" id="GO:0051285">
    <property type="term" value="C:cell cortex of cell tip"/>
    <property type="evidence" value="ECO:0007669"/>
    <property type="project" value="EnsemblFungi"/>
</dbReference>
<feature type="region of interest" description="Disordered" evidence="1">
    <location>
        <begin position="256"/>
        <end position="284"/>
    </location>
</feature>
<gene>
    <name evidence="3" type="ORF">SOCG_00022</name>
</gene>
<feature type="compositionally biased region" description="Polar residues" evidence="1">
    <location>
        <begin position="161"/>
        <end position="178"/>
    </location>
</feature>
<evidence type="ECO:0000259" key="2">
    <source>
        <dbReference type="PROSITE" id="PS50004"/>
    </source>
</evidence>
<dbReference type="GO" id="GO:0051666">
    <property type="term" value="P:actin cortical patch localization"/>
    <property type="evidence" value="ECO:0007669"/>
    <property type="project" value="EnsemblFungi"/>
</dbReference>
<sequence length="284" mass="32130">MSNKQLGTLIVRIANAKNLPNKALIGKQNPYCSCRVGELVKRTHTDKRSGQAPSWNAVLEFPIRSESYNIMKVYVYHQGFRKHAHLVGDTVLSFQKALNQGDQSQWYELKNDFQFAGEIFIQFKFLPSDPNYFKFTNPSTSASSLPFPQFSVATLASLPTSASEPSISTDKTQRTSKTYHPLPTPPISTPNAYNKLPDDALTYSHQANELPSFPSPSMVDEYYYEDDFPESVDEFPLDEPSVYSHSALPPVPTVQEDLDYYHPLPPVPPPHTSHRESFPSSYYR</sequence>
<feature type="region of interest" description="Disordered" evidence="1">
    <location>
        <begin position="161"/>
        <end position="192"/>
    </location>
</feature>
<reference evidence="3 4" key="1">
    <citation type="journal article" date="2011" name="Science">
        <title>Comparative functional genomics of the fission yeasts.</title>
        <authorList>
            <person name="Rhind N."/>
            <person name="Chen Z."/>
            <person name="Yassour M."/>
            <person name="Thompson D.A."/>
            <person name="Haas B.J."/>
            <person name="Habib N."/>
            <person name="Wapinski I."/>
            <person name="Roy S."/>
            <person name="Lin M.F."/>
            <person name="Heiman D.I."/>
            <person name="Young S.K."/>
            <person name="Furuya K."/>
            <person name="Guo Y."/>
            <person name="Pidoux A."/>
            <person name="Chen H.M."/>
            <person name="Robbertse B."/>
            <person name="Goldberg J.M."/>
            <person name="Aoki K."/>
            <person name="Bayne E.H."/>
            <person name="Berlin A.M."/>
            <person name="Desjardins C.A."/>
            <person name="Dobbs E."/>
            <person name="Dukaj L."/>
            <person name="Fan L."/>
            <person name="FitzGerald M.G."/>
            <person name="French C."/>
            <person name="Gujja S."/>
            <person name="Hansen K."/>
            <person name="Keifenheim D."/>
            <person name="Levin J.Z."/>
            <person name="Mosher R.A."/>
            <person name="Mueller C.A."/>
            <person name="Pfiffner J."/>
            <person name="Priest M."/>
            <person name="Russ C."/>
            <person name="Smialowska A."/>
            <person name="Swoboda P."/>
            <person name="Sykes S.M."/>
            <person name="Vaughn M."/>
            <person name="Vengrova S."/>
            <person name="Yoder R."/>
            <person name="Zeng Q."/>
            <person name="Allshire R."/>
            <person name="Baulcombe D."/>
            <person name="Birren B.W."/>
            <person name="Brown W."/>
            <person name="Ekwall K."/>
            <person name="Kellis M."/>
            <person name="Leatherwood J."/>
            <person name="Levin H."/>
            <person name="Margalit H."/>
            <person name="Martienssen R."/>
            <person name="Nieduszynski C.A."/>
            <person name="Spatafora J.W."/>
            <person name="Friedman N."/>
            <person name="Dalgaard J.Z."/>
            <person name="Baumann P."/>
            <person name="Niki H."/>
            <person name="Regev A."/>
            <person name="Nusbaum C."/>
        </authorList>
    </citation>
    <scope>NUCLEOTIDE SEQUENCE [LARGE SCALE GENOMIC DNA]</scope>
    <source>
        <strain evidence="4">yFS286</strain>
    </source>
</reference>
<dbReference type="RefSeq" id="XP_013017896.1">
    <property type="nucleotide sequence ID" value="XM_013162442.1"/>
</dbReference>
<dbReference type="GO" id="GO:0120105">
    <property type="term" value="C:mitotic actomyosin contractile ring, intermediate layer"/>
    <property type="evidence" value="ECO:0007669"/>
    <property type="project" value="EnsemblFungi"/>
</dbReference>
<dbReference type="Gene3D" id="2.60.40.150">
    <property type="entry name" value="C2 domain"/>
    <property type="match status" value="1"/>
</dbReference>
<evidence type="ECO:0000256" key="1">
    <source>
        <dbReference type="SAM" id="MobiDB-lite"/>
    </source>
</evidence>
<dbReference type="GO" id="GO:0005634">
    <property type="term" value="C:nucleus"/>
    <property type="evidence" value="ECO:0007669"/>
    <property type="project" value="EnsemblFungi"/>
</dbReference>
<organism evidence="3 4">
    <name type="scientific">Schizosaccharomyces octosporus (strain yFS286)</name>
    <name type="common">Fission yeast</name>
    <name type="synonym">Octosporomyces octosporus</name>
    <dbReference type="NCBI Taxonomy" id="483514"/>
    <lineage>
        <taxon>Eukaryota</taxon>
        <taxon>Fungi</taxon>
        <taxon>Dikarya</taxon>
        <taxon>Ascomycota</taxon>
        <taxon>Taphrinomycotina</taxon>
        <taxon>Schizosaccharomycetes</taxon>
        <taxon>Schizosaccharomycetales</taxon>
        <taxon>Schizosaccharomycetaceae</taxon>
        <taxon>Schizosaccharomyces</taxon>
    </lineage>
</organism>
<dbReference type="OrthoDB" id="270970at2759"/>
<dbReference type="PANTHER" id="PTHR47052:SF3">
    <property type="entry name" value="INGRESSION PROTEIN 1"/>
    <property type="match status" value="1"/>
</dbReference>